<protein>
    <recommendedName>
        <fullName evidence="6">Phosphatidylglycerol lysyltransferase</fullName>
        <ecNumber evidence="6">2.3.2.3</ecNumber>
    </recommendedName>
    <alternativeName>
        <fullName evidence="6">Lysylphosphatidylglycerol synthase</fullName>
    </alternativeName>
</protein>
<keyword evidence="5 6" id="KW-0472">Membrane</keyword>
<dbReference type="EMBL" id="CP002394">
    <property type="protein sequence ID" value="ADU31042.1"/>
    <property type="molecule type" value="Genomic_DNA"/>
</dbReference>
<evidence type="ECO:0000256" key="1">
    <source>
        <dbReference type="ARBA" id="ARBA00004651"/>
    </source>
</evidence>
<gene>
    <name evidence="6" type="primary">mprF</name>
    <name evidence="7" type="ordered locus">Bcell_2788</name>
</gene>
<evidence type="ECO:0000313" key="8">
    <source>
        <dbReference type="Proteomes" id="UP000001401"/>
    </source>
</evidence>
<evidence type="ECO:0000256" key="3">
    <source>
        <dbReference type="ARBA" id="ARBA00022692"/>
    </source>
</evidence>
<dbReference type="PANTHER" id="PTHR39087:SF2">
    <property type="entry name" value="UPF0104 MEMBRANE PROTEIN MJ1595"/>
    <property type="match status" value="1"/>
</dbReference>
<keyword evidence="6" id="KW-0443">Lipid metabolism</keyword>
<dbReference type="OrthoDB" id="2111097at2"/>
<keyword evidence="3 6" id="KW-0812">Transmembrane</keyword>
<keyword evidence="6" id="KW-0046">Antibiotic resistance</keyword>
<dbReference type="AlphaFoldDB" id="E6TW86"/>
<evidence type="ECO:0000256" key="6">
    <source>
        <dbReference type="RuleBase" id="RU363042"/>
    </source>
</evidence>
<evidence type="ECO:0000256" key="2">
    <source>
        <dbReference type="ARBA" id="ARBA00022475"/>
    </source>
</evidence>
<dbReference type="GO" id="GO:0046677">
    <property type="term" value="P:response to antibiotic"/>
    <property type="evidence" value="ECO:0007669"/>
    <property type="project" value="UniProtKB-KW"/>
</dbReference>
<feature type="transmembrane region" description="Helical" evidence="6">
    <location>
        <begin position="30"/>
        <end position="52"/>
    </location>
</feature>
<feature type="transmembrane region" description="Helical" evidence="6">
    <location>
        <begin position="152"/>
        <end position="170"/>
    </location>
</feature>
<keyword evidence="4 6" id="KW-1133">Transmembrane helix</keyword>
<reference evidence="7" key="1">
    <citation type="submission" date="2010-12" db="EMBL/GenBank/DDBJ databases">
        <title>Complete sequence of Bacillus cellulosilyticus DSM 2522.</title>
        <authorList>
            <consortium name="US DOE Joint Genome Institute"/>
            <person name="Lucas S."/>
            <person name="Copeland A."/>
            <person name="Lapidus A."/>
            <person name="Cheng J.-F."/>
            <person name="Bruce D."/>
            <person name="Goodwin L."/>
            <person name="Pitluck S."/>
            <person name="Chertkov O."/>
            <person name="Detter J.C."/>
            <person name="Han C."/>
            <person name="Tapia R."/>
            <person name="Land M."/>
            <person name="Hauser L."/>
            <person name="Jeffries C."/>
            <person name="Kyrpides N."/>
            <person name="Ivanova N."/>
            <person name="Mikhailova N."/>
            <person name="Brumm P."/>
            <person name="Mead D."/>
            <person name="Woyke T."/>
        </authorList>
    </citation>
    <scope>NUCLEOTIDE SEQUENCE [LARGE SCALE GENOMIC DNA]</scope>
    <source>
        <strain evidence="7">DSM 2522</strain>
    </source>
</reference>
<dbReference type="Pfam" id="PF03706">
    <property type="entry name" value="LPG_synthase_TM"/>
    <property type="match status" value="1"/>
</dbReference>
<dbReference type="Proteomes" id="UP000001401">
    <property type="component" value="Chromosome"/>
</dbReference>
<dbReference type="KEGG" id="bco:Bcell_2788"/>
<comment type="catalytic activity">
    <reaction evidence="6">
        <text>L-lysyl-tRNA(Lys) + a 1,2-diacyl-sn-glycero-3-phospho-(1'-sn-glycerol) = a 1,2-diacyl-sn-glycero-3-phospho-1'-(3'-O-L-lysyl)-sn-glycerol + tRNA(Lys)</text>
        <dbReference type="Rhea" id="RHEA:10668"/>
        <dbReference type="Rhea" id="RHEA-COMP:9696"/>
        <dbReference type="Rhea" id="RHEA-COMP:9697"/>
        <dbReference type="ChEBI" id="CHEBI:64716"/>
        <dbReference type="ChEBI" id="CHEBI:75792"/>
        <dbReference type="ChEBI" id="CHEBI:78442"/>
        <dbReference type="ChEBI" id="CHEBI:78529"/>
        <dbReference type="EC" id="2.3.2.3"/>
    </reaction>
</comment>
<comment type="function">
    <text evidence="6">Catalyzes the transfer of a lysyl group from L-lysyl-tRNA(Lys) to membrane-bound phosphatidylglycerol (PG), which produces lysylphosphatidylglycerol (LPG), a major component of the bacterial membrane with a positive net charge. LPG synthesis contributes to bacterial virulence as it is involved in the resistance mechanism against cationic antimicrobial peptides (CAMP) produces by the host's immune system (defensins, cathelicidins) and by the competing microorganisms.</text>
</comment>
<name>E6TW86_EVAC2</name>
<feature type="transmembrane region" description="Helical" evidence="6">
    <location>
        <begin position="276"/>
        <end position="299"/>
    </location>
</feature>
<feature type="transmembrane region" description="Helical" evidence="6">
    <location>
        <begin position="121"/>
        <end position="140"/>
    </location>
</feature>
<keyword evidence="8" id="KW-1185">Reference proteome</keyword>
<dbReference type="GO" id="GO:0005886">
    <property type="term" value="C:plasma membrane"/>
    <property type="evidence" value="ECO:0007669"/>
    <property type="project" value="UniProtKB-SubCell"/>
</dbReference>
<keyword evidence="2" id="KW-1003">Cell membrane</keyword>
<evidence type="ECO:0000256" key="4">
    <source>
        <dbReference type="ARBA" id="ARBA00022989"/>
    </source>
</evidence>
<evidence type="ECO:0000313" key="7">
    <source>
        <dbReference type="EMBL" id="ADU31042.1"/>
    </source>
</evidence>
<evidence type="ECO:0000256" key="5">
    <source>
        <dbReference type="ARBA" id="ARBA00023136"/>
    </source>
</evidence>
<sequence length="318" mass="36758">MKRLVLYSIGFLIITVLVLKSDTSMMYESFLLLGAKHFVFLIILQIFTILLINYQWVELAKRVFPTIRFKEMLTIQMIGTFAESITPAAKTGGEAVKVILLRKTFRSNYGEAIALVSVQKLISMLAFFPIATISFIFMWRNMSIATISVNQFQFYIIIIVTTSLFMYIVYKLKDRVAKIKELMSGFKEQVKKITNHRRNCAKQLLLSLIVWALFPVKAYFISMALQMNVNLLTISAVTFVAYLIALLPLTPGGIGTFEGAVIVLLQEFHIGIEEALIFAVILRFITYWFVILISFIYSYQRIINMFKQRKQFFIYERV</sequence>
<dbReference type="NCBIfam" id="TIGR00374">
    <property type="entry name" value="flippase-like domain"/>
    <property type="match status" value="1"/>
</dbReference>
<dbReference type="HOGENOM" id="CLU_048072_1_1_9"/>
<comment type="subcellular location">
    <subcellularLocation>
        <location evidence="1 6">Cell membrane</location>
        <topology evidence="1 6">Multi-pass membrane protein</topology>
    </subcellularLocation>
</comment>
<dbReference type="GO" id="GO:0006629">
    <property type="term" value="P:lipid metabolic process"/>
    <property type="evidence" value="ECO:0007669"/>
    <property type="project" value="UniProtKB-KW"/>
</dbReference>
<dbReference type="InterPro" id="IPR022791">
    <property type="entry name" value="L-PG_synthase/AglD"/>
</dbReference>
<keyword evidence="6" id="KW-0808">Transferase</keyword>
<dbReference type="GO" id="GO:0050071">
    <property type="term" value="F:phosphatidylglycerol lysyltransferase activity"/>
    <property type="evidence" value="ECO:0007669"/>
    <property type="project" value="UniProtKB-EC"/>
</dbReference>
<dbReference type="RefSeq" id="WP_013489374.1">
    <property type="nucleotide sequence ID" value="NC_014829.1"/>
</dbReference>
<accession>E6TW86</accession>
<organism evidence="7 8">
    <name type="scientific">Evansella cellulosilytica (strain ATCC 21833 / DSM 2522 / FERM P-1141 / JCM 9156 / N-4)</name>
    <name type="common">Bacillus cellulosilyticus</name>
    <dbReference type="NCBI Taxonomy" id="649639"/>
    <lineage>
        <taxon>Bacteria</taxon>
        <taxon>Bacillati</taxon>
        <taxon>Bacillota</taxon>
        <taxon>Bacilli</taxon>
        <taxon>Bacillales</taxon>
        <taxon>Bacillaceae</taxon>
        <taxon>Evansella</taxon>
    </lineage>
</organism>
<proteinExistence type="inferred from homology"/>
<dbReference type="EC" id="2.3.2.3" evidence="6"/>
<comment type="similarity">
    <text evidence="6">Belongs to the LPG synthase family.</text>
</comment>
<dbReference type="PANTHER" id="PTHR39087">
    <property type="entry name" value="UPF0104 MEMBRANE PROTEIN MJ1595"/>
    <property type="match status" value="1"/>
</dbReference>
<feature type="transmembrane region" description="Helical" evidence="6">
    <location>
        <begin position="204"/>
        <end position="227"/>
    </location>
</feature>
<dbReference type="eggNOG" id="COG0392">
    <property type="taxonomic scope" value="Bacteria"/>
</dbReference>
<feature type="transmembrane region" description="Helical" evidence="6">
    <location>
        <begin position="239"/>
        <end position="264"/>
    </location>
</feature>
<dbReference type="STRING" id="649639.Bcell_2788"/>